<evidence type="ECO:0000313" key="3">
    <source>
        <dbReference type="Proteomes" id="UP000192140"/>
    </source>
</evidence>
<dbReference type="Proteomes" id="UP000192140">
    <property type="component" value="Unassembled WGS sequence"/>
</dbReference>
<dbReference type="InterPro" id="IPR010987">
    <property type="entry name" value="Glutathione-S-Trfase_C-like"/>
</dbReference>
<dbReference type="InterPro" id="IPR050983">
    <property type="entry name" value="GST_Omega/HSP26"/>
</dbReference>
<dbReference type="PROSITE" id="PS50405">
    <property type="entry name" value="GST_CTER"/>
    <property type="match status" value="1"/>
</dbReference>
<name>A0A1S7U3X6_9HYPH</name>
<dbReference type="InterPro" id="IPR036282">
    <property type="entry name" value="Glutathione-S-Trfase_C_sf"/>
</dbReference>
<dbReference type="SUPFAM" id="SSF47616">
    <property type="entry name" value="GST C-terminal domain-like"/>
    <property type="match status" value="1"/>
</dbReference>
<dbReference type="Pfam" id="PF13410">
    <property type="entry name" value="GST_C_2"/>
    <property type="match status" value="1"/>
</dbReference>
<gene>
    <name evidence="2" type="ORF">AGR7A_Lc180097</name>
</gene>
<dbReference type="AlphaFoldDB" id="A0A1S7U3X6"/>
<comment type="caution">
    <text evidence="2">The sequence shown here is derived from an EMBL/GenBank/DDBJ whole genome shotgun (WGS) entry which is preliminary data.</text>
</comment>
<dbReference type="PANTHER" id="PTHR43968">
    <property type="match status" value="1"/>
</dbReference>
<evidence type="ECO:0000313" key="2">
    <source>
        <dbReference type="EMBL" id="CVI61488.1"/>
    </source>
</evidence>
<accession>A0A1S7U3X6</accession>
<dbReference type="PANTHER" id="PTHR43968:SF6">
    <property type="entry name" value="GLUTATHIONE S-TRANSFERASE OMEGA"/>
    <property type="match status" value="1"/>
</dbReference>
<dbReference type="Gene3D" id="1.20.1050.10">
    <property type="match status" value="1"/>
</dbReference>
<evidence type="ECO:0000259" key="1">
    <source>
        <dbReference type="PROSITE" id="PS50405"/>
    </source>
</evidence>
<dbReference type="CDD" id="cd00299">
    <property type="entry name" value="GST_C_family"/>
    <property type="match status" value="1"/>
</dbReference>
<organism evidence="2 3">
    <name type="scientific">Agrobacterium deltaense NCPPB 1641</name>
    <dbReference type="NCBI Taxonomy" id="1183425"/>
    <lineage>
        <taxon>Bacteria</taxon>
        <taxon>Pseudomonadati</taxon>
        <taxon>Pseudomonadota</taxon>
        <taxon>Alphaproteobacteria</taxon>
        <taxon>Hyphomicrobiales</taxon>
        <taxon>Rhizobiaceae</taxon>
        <taxon>Rhizobium/Agrobacterium group</taxon>
        <taxon>Agrobacterium</taxon>
    </lineage>
</organism>
<protein>
    <recommendedName>
        <fullName evidence="1">GST C-terminal domain-containing protein</fullName>
    </recommendedName>
</protein>
<dbReference type="EMBL" id="FCNP01000039">
    <property type="protein sequence ID" value="CVI61488.1"/>
    <property type="molecule type" value="Genomic_DNA"/>
</dbReference>
<feature type="domain" description="GST C-terminal" evidence="1">
    <location>
        <begin position="19"/>
        <end position="145"/>
    </location>
</feature>
<reference evidence="2" key="1">
    <citation type="submission" date="2016-01" db="EMBL/GenBank/DDBJ databases">
        <authorList>
            <person name="Regsiter A."/>
            <person name="william w."/>
        </authorList>
    </citation>
    <scope>NUCLEOTIDE SEQUENCE</scope>
    <source>
        <strain evidence="2">NCPPB 1641</strain>
    </source>
</reference>
<proteinExistence type="predicted"/>
<sequence length="153" mass="17234">MVIADLIDTLTGEAFYPKEPLEKFQNKSWIEYASTVIRSQYMMILARDLNTFEIQKGLLSKCLEKIEGAIAGTPYFNGPTISMVDAVYAPVLYRFLFLESGYGINILHKHPNIRMWAEAMTTHPSVVAIHGDDFSTQLIEHMTSNGSASTLRK</sequence>
<dbReference type="GO" id="GO:0005737">
    <property type="term" value="C:cytoplasm"/>
    <property type="evidence" value="ECO:0007669"/>
    <property type="project" value="TreeGrafter"/>
</dbReference>
<keyword evidence="3" id="KW-1185">Reference proteome</keyword>